<reference evidence="2 3" key="1">
    <citation type="submission" date="2016-11" db="EMBL/GenBank/DDBJ databases">
        <title>Trade-off between light-utilization and light-protection in marine flavobacteria.</title>
        <authorList>
            <person name="Kumagai Y."/>
        </authorList>
    </citation>
    <scope>NUCLEOTIDE SEQUENCE [LARGE SCALE GENOMIC DNA]</scope>
    <source>
        <strain evidence="2 3">JCM 17109</strain>
    </source>
</reference>
<organism evidence="2 3">
    <name type="scientific">Nonlabens agnitus</name>
    <dbReference type="NCBI Taxonomy" id="870484"/>
    <lineage>
        <taxon>Bacteria</taxon>
        <taxon>Pseudomonadati</taxon>
        <taxon>Bacteroidota</taxon>
        <taxon>Flavobacteriia</taxon>
        <taxon>Flavobacteriales</taxon>
        <taxon>Flavobacteriaceae</taxon>
        <taxon>Nonlabens</taxon>
    </lineage>
</organism>
<proteinExistence type="predicted"/>
<sequence length="348" mass="39684">MIQTSLPSYRLALIDVIRNHLGARLEVFCGGRFFDPSIKRDEKFKPDIFLKNRFFLNNKILWQSGLLKHVLRDDIMVLTINPRVLSNWVALIIRKAVRKKTFLWGHAWSKGGKNTTSEVLRHAMRSLGNEIIVYTNTQKRELKLKMGKKNIHVAPNAIYHKSEMTSAHDHNPRDIIFVSRMATNKKPLLLIKAFEKSISHIPRDSRLLLIGDGPEVSNLKTYIANSNLNDRVILLGEITNVEKLAQYYFSSLVSVSPGRVGLGLTQSLGFGVPMIIAKNEKHGPEIEAANEGYNSYYFNENDSNDLSQKINKVFQICDDILLRRNAICENCKEQYSVEAMAQTFINLV</sequence>
<dbReference type="AlphaFoldDB" id="A0A2S9WY46"/>
<evidence type="ECO:0000313" key="3">
    <source>
        <dbReference type="Proteomes" id="UP000239532"/>
    </source>
</evidence>
<keyword evidence="3" id="KW-1185">Reference proteome</keyword>
<name>A0A2S9WY46_9FLAO</name>
<protein>
    <recommendedName>
        <fullName evidence="1">Glycosyl transferase family 1 domain-containing protein</fullName>
    </recommendedName>
</protein>
<evidence type="ECO:0000259" key="1">
    <source>
        <dbReference type="Pfam" id="PF00534"/>
    </source>
</evidence>
<dbReference type="Proteomes" id="UP000239532">
    <property type="component" value="Unassembled WGS sequence"/>
</dbReference>
<gene>
    <name evidence="2" type="ORF">BST86_12090</name>
</gene>
<dbReference type="InterPro" id="IPR001296">
    <property type="entry name" value="Glyco_trans_1"/>
</dbReference>
<comment type="caution">
    <text evidence="2">The sequence shown here is derived from an EMBL/GenBank/DDBJ whole genome shotgun (WGS) entry which is preliminary data.</text>
</comment>
<dbReference type="PANTHER" id="PTHR12526">
    <property type="entry name" value="GLYCOSYLTRANSFERASE"/>
    <property type="match status" value="1"/>
</dbReference>
<dbReference type="Pfam" id="PF00534">
    <property type="entry name" value="Glycos_transf_1"/>
    <property type="match status" value="1"/>
</dbReference>
<dbReference type="Gene3D" id="3.40.50.2000">
    <property type="entry name" value="Glycogen Phosphorylase B"/>
    <property type="match status" value="2"/>
</dbReference>
<dbReference type="GO" id="GO:0016757">
    <property type="term" value="F:glycosyltransferase activity"/>
    <property type="evidence" value="ECO:0007669"/>
    <property type="project" value="InterPro"/>
</dbReference>
<accession>A0A2S9WY46</accession>
<evidence type="ECO:0000313" key="2">
    <source>
        <dbReference type="EMBL" id="PRP68400.1"/>
    </source>
</evidence>
<feature type="domain" description="Glycosyl transferase family 1" evidence="1">
    <location>
        <begin position="167"/>
        <end position="314"/>
    </location>
</feature>
<dbReference type="PANTHER" id="PTHR12526:SF630">
    <property type="entry name" value="GLYCOSYLTRANSFERASE"/>
    <property type="match status" value="1"/>
</dbReference>
<dbReference type="CDD" id="cd03801">
    <property type="entry name" value="GT4_PimA-like"/>
    <property type="match status" value="1"/>
</dbReference>
<dbReference type="EMBL" id="MQUC01000003">
    <property type="protein sequence ID" value="PRP68400.1"/>
    <property type="molecule type" value="Genomic_DNA"/>
</dbReference>
<dbReference type="SUPFAM" id="SSF53756">
    <property type="entry name" value="UDP-Glycosyltransferase/glycogen phosphorylase"/>
    <property type="match status" value="1"/>
</dbReference>